<evidence type="ECO:0000256" key="8">
    <source>
        <dbReference type="ARBA" id="ARBA00022777"/>
    </source>
</evidence>
<dbReference type="OrthoDB" id="408964at2759"/>
<evidence type="ECO:0000256" key="9">
    <source>
        <dbReference type="ARBA" id="ARBA00022840"/>
    </source>
</evidence>
<evidence type="ECO:0000256" key="7">
    <source>
        <dbReference type="ARBA" id="ARBA00022741"/>
    </source>
</evidence>
<feature type="transmembrane region" description="Helical" evidence="16">
    <location>
        <begin position="91"/>
        <end position="113"/>
    </location>
</feature>
<comment type="catalytic activity">
    <reaction evidence="13">
        <text>L-seryl-[protein] + ATP = O-phospho-L-seryl-[protein] + ADP + H(+)</text>
        <dbReference type="Rhea" id="RHEA:17989"/>
        <dbReference type="Rhea" id="RHEA-COMP:9863"/>
        <dbReference type="Rhea" id="RHEA-COMP:11604"/>
        <dbReference type="ChEBI" id="CHEBI:15378"/>
        <dbReference type="ChEBI" id="CHEBI:29999"/>
        <dbReference type="ChEBI" id="CHEBI:30616"/>
        <dbReference type="ChEBI" id="CHEBI:83421"/>
        <dbReference type="ChEBI" id="CHEBI:456216"/>
        <dbReference type="EC" id="2.7.11.21"/>
    </reaction>
</comment>
<comment type="similarity">
    <text evidence="15">Belongs to the protein kinase superfamily. Ser/Thr protein kinase family. CDC5/Polo subfamily.</text>
</comment>
<dbReference type="InterPro" id="IPR033695">
    <property type="entry name" value="POLO_box_2"/>
</dbReference>
<dbReference type="GO" id="GO:0000776">
    <property type="term" value="C:kinetochore"/>
    <property type="evidence" value="ECO:0007669"/>
    <property type="project" value="TreeGrafter"/>
</dbReference>
<keyword evidence="10" id="KW-0206">Cytoskeleton</keyword>
<evidence type="ECO:0000313" key="19">
    <source>
        <dbReference type="EMBL" id="KAE9527072.1"/>
    </source>
</evidence>
<dbReference type="InterPro" id="IPR000719">
    <property type="entry name" value="Prot_kinase_dom"/>
</dbReference>
<evidence type="ECO:0000256" key="6">
    <source>
        <dbReference type="ARBA" id="ARBA00022737"/>
    </source>
</evidence>
<evidence type="ECO:0000313" key="20">
    <source>
        <dbReference type="Proteomes" id="UP000475862"/>
    </source>
</evidence>
<proteinExistence type="inferred from homology"/>
<dbReference type="GO" id="GO:0007052">
    <property type="term" value="P:mitotic spindle organization"/>
    <property type="evidence" value="ECO:0007669"/>
    <property type="project" value="TreeGrafter"/>
</dbReference>
<dbReference type="InterPro" id="IPR033701">
    <property type="entry name" value="POLO_box_1"/>
</dbReference>
<keyword evidence="16" id="KW-0472">Membrane</keyword>
<keyword evidence="8 15" id="KW-0418">Kinase</keyword>
<keyword evidence="20" id="KW-1185">Reference proteome</keyword>
<dbReference type="Gene3D" id="3.30.200.20">
    <property type="entry name" value="Phosphorylase Kinase, domain 1"/>
    <property type="match status" value="1"/>
</dbReference>
<dbReference type="InterPro" id="IPR008271">
    <property type="entry name" value="Ser/Thr_kinase_AS"/>
</dbReference>
<keyword evidence="16" id="KW-1133">Transmembrane helix</keyword>
<evidence type="ECO:0000259" key="18">
    <source>
        <dbReference type="PROSITE" id="PS50078"/>
    </source>
</evidence>
<dbReference type="SMART" id="SM00220">
    <property type="entry name" value="S_TKc"/>
    <property type="match status" value="1"/>
</dbReference>
<dbReference type="Gene3D" id="1.10.510.10">
    <property type="entry name" value="Transferase(Phosphotransferase) domain 1"/>
    <property type="match status" value="1"/>
</dbReference>
<sequence length="999" mass="116180">KTAINFLNTFLVDLSGANSYGCLTKNNIEKKLNSCLLNMIMETITSFKLFSRYSFVIELFSSSNERYLLKVSEFFSSIVCNKSFFISSTSAHFTIIVFVFLGFFFLFLRFLFVKSLDNTLPLFSINILLCGDSTILFSSSFSLESKWQIDYELFELLRKLPFWFQMVFDIVYCHFYLLMVLNHQIEYFDCLDQLLDKIYGCIILYAAEKRPPPNITINHIVNKHLYTEKALPKLFSKNNFESIEKCELARNFGSSIVCLLQGKIVDIVNTSCRLNRIVNIKKYQIRYNDDEKRSIFNIEYWPLSTLRERNPCGRRPCSNLLINDNNYLGHARYDLLSNSSYIVLFVYIVPTKMVPCQSLQVLKMNNERLFICLGFSYFGALKSTSISRKVLKKKNVALLFKILFRLPVATCQILNSVATTDMSESKEDEVRIPDVIIDTKNNKKYQKCSFLGKGGFAKCYEIIDMRTKEVFAGKIVSKKYLLRHNQKDKMTQEIFIHKILKNKNIVSFHSFFEDHDFIYIVLELCRKRSLMELHKRRKTLTEPETRYYVFQILEGTLYLHQQNIIHRDLKLGNLFLNDELEVKIGDLGLAAKIEYDGERKKTFCGTPNYIAPEILKKTGHSFEVDVWSIGCIMYTLLVGKPPFETNSLKETYARITRCDYNIPSHLNKNASTLIEKILQSDPKKRPVISEIMKADFFTTGYMPKKLPPSCLTMAPRFDSINYRESISYRKPLIELNSPKTSAIKTASKSQDPVLKSPVLNVPSKPSIGNGVSKIDCKNYMISLEKELRNLLKCKPSRTRMRNMEETTDPVAQPLIWVSKWVDYSDKYGFGYELSDDCVGVMFNDFTRIVLLANLKDVHYIERNGSEQYYTIDHTPQTLEKKMKLLMYFRRYMNDHLIKAGADILAKDTDQLSRTPYLYQWYRSTSSVILQLTNGTLQINFTDHTKVILCPLMNAVTFVEENIFRTYRFNTIAEYGCSPEFEKCLEYAHKKIVSILKDHQ</sequence>
<keyword evidence="4 15" id="KW-0723">Serine/threonine-protein kinase</keyword>
<evidence type="ECO:0000256" key="12">
    <source>
        <dbReference type="ARBA" id="ARBA00047802"/>
    </source>
</evidence>
<dbReference type="InterPro" id="IPR011009">
    <property type="entry name" value="Kinase-like_dom_sf"/>
</dbReference>
<evidence type="ECO:0000256" key="1">
    <source>
        <dbReference type="ARBA" id="ARBA00004123"/>
    </source>
</evidence>
<keyword evidence="3" id="KW-0963">Cytoplasm</keyword>
<accession>A0A6G0T8E9</accession>
<keyword evidence="7 14" id="KW-0547">Nucleotide-binding</keyword>
<dbReference type="GO" id="GO:0005813">
    <property type="term" value="C:centrosome"/>
    <property type="evidence" value="ECO:0007669"/>
    <property type="project" value="UniProtKB-SubCell"/>
</dbReference>
<comment type="subcellular location">
    <subcellularLocation>
        <location evidence="2">Cytoplasm</location>
        <location evidence="2">Cytoskeleton</location>
        <location evidence="2">Microtubule organizing center</location>
        <location evidence="2">Centrosome</location>
    </subcellularLocation>
    <subcellularLocation>
        <location evidence="1">Nucleus</location>
    </subcellularLocation>
</comment>
<keyword evidence="5 15" id="KW-0808">Transferase</keyword>
<keyword evidence="6" id="KW-0677">Repeat</keyword>
<dbReference type="PANTHER" id="PTHR24345:SF93">
    <property type="entry name" value="SERINE_THREONINE-PROTEIN KINASE PLK1"/>
    <property type="match status" value="1"/>
</dbReference>
<evidence type="ECO:0000256" key="16">
    <source>
        <dbReference type="SAM" id="Phobius"/>
    </source>
</evidence>
<evidence type="ECO:0000256" key="10">
    <source>
        <dbReference type="ARBA" id="ARBA00023212"/>
    </source>
</evidence>
<feature type="domain" description="POLO box" evidence="18">
    <location>
        <begin position="916"/>
        <end position="996"/>
    </location>
</feature>
<evidence type="ECO:0000256" key="15">
    <source>
        <dbReference type="RuleBase" id="RU361162"/>
    </source>
</evidence>
<keyword evidence="11" id="KW-0539">Nucleus</keyword>
<dbReference type="CDD" id="cd13118">
    <property type="entry name" value="POLO_box_1"/>
    <property type="match status" value="1"/>
</dbReference>
<dbReference type="GO" id="GO:0005524">
    <property type="term" value="F:ATP binding"/>
    <property type="evidence" value="ECO:0007669"/>
    <property type="project" value="UniProtKB-UniRule"/>
</dbReference>
<keyword evidence="9 14" id="KW-0067">ATP-binding</keyword>
<gene>
    <name evidence="19" type="ORF">AGLY_013720</name>
</gene>
<dbReference type="EC" id="2.7.11.21" evidence="15"/>
<comment type="catalytic activity">
    <reaction evidence="12 15">
        <text>L-threonyl-[protein] + ATP = O-phospho-L-threonyl-[protein] + ADP + H(+)</text>
        <dbReference type="Rhea" id="RHEA:46608"/>
        <dbReference type="Rhea" id="RHEA-COMP:11060"/>
        <dbReference type="Rhea" id="RHEA-COMP:11605"/>
        <dbReference type="ChEBI" id="CHEBI:15378"/>
        <dbReference type="ChEBI" id="CHEBI:30013"/>
        <dbReference type="ChEBI" id="CHEBI:30616"/>
        <dbReference type="ChEBI" id="CHEBI:61977"/>
        <dbReference type="ChEBI" id="CHEBI:456216"/>
        <dbReference type="EC" id="2.7.11.21"/>
    </reaction>
</comment>
<dbReference type="GO" id="GO:0005737">
    <property type="term" value="C:cytoplasm"/>
    <property type="evidence" value="ECO:0007669"/>
    <property type="project" value="TreeGrafter"/>
</dbReference>
<dbReference type="PROSITE" id="PS00107">
    <property type="entry name" value="PROTEIN_KINASE_ATP"/>
    <property type="match status" value="1"/>
</dbReference>
<dbReference type="GO" id="GO:0004674">
    <property type="term" value="F:protein serine/threonine kinase activity"/>
    <property type="evidence" value="ECO:0007669"/>
    <property type="project" value="UniProtKB-KW"/>
</dbReference>
<comment type="caution">
    <text evidence="19">The sequence shown here is derived from an EMBL/GenBank/DDBJ whole genome shotgun (WGS) entry which is preliminary data.</text>
</comment>
<dbReference type="FunFam" id="1.10.510.10:FF:000727">
    <property type="entry name" value="Serine/threonine-protein kinase PLK"/>
    <property type="match status" value="1"/>
</dbReference>
<evidence type="ECO:0000256" key="11">
    <source>
        <dbReference type="ARBA" id="ARBA00023242"/>
    </source>
</evidence>
<dbReference type="PROSITE" id="PS50011">
    <property type="entry name" value="PROTEIN_KINASE_DOM"/>
    <property type="match status" value="1"/>
</dbReference>
<evidence type="ECO:0000256" key="5">
    <source>
        <dbReference type="ARBA" id="ARBA00022679"/>
    </source>
</evidence>
<keyword evidence="16" id="KW-0812">Transmembrane</keyword>
<dbReference type="Pfam" id="PF00069">
    <property type="entry name" value="Pkinase"/>
    <property type="match status" value="1"/>
</dbReference>
<evidence type="ECO:0000259" key="17">
    <source>
        <dbReference type="PROSITE" id="PS50011"/>
    </source>
</evidence>
<dbReference type="AlphaFoldDB" id="A0A6G0T8E9"/>
<dbReference type="InterPro" id="IPR017441">
    <property type="entry name" value="Protein_kinase_ATP_BS"/>
</dbReference>
<dbReference type="PROSITE" id="PS50078">
    <property type="entry name" value="POLO_BOX"/>
    <property type="match status" value="2"/>
</dbReference>
<dbReference type="GO" id="GO:0000922">
    <property type="term" value="C:spindle pole"/>
    <property type="evidence" value="ECO:0007669"/>
    <property type="project" value="TreeGrafter"/>
</dbReference>
<feature type="domain" description="POLO box" evidence="18">
    <location>
        <begin position="816"/>
        <end position="894"/>
    </location>
</feature>
<name>A0A6G0T8E9_APHGL</name>
<evidence type="ECO:0000256" key="13">
    <source>
        <dbReference type="ARBA" id="ARBA00048347"/>
    </source>
</evidence>
<dbReference type="Proteomes" id="UP000475862">
    <property type="component" value="Unassembled WGS sequence"/>
</dbReference>
<dbReference type="GO" id="GO:0005634">
    <property type="term" value="C:nucleus"/>
    <property type="evidence" value="ECO:0007669"/>
    <property type="project" value="UniProtKB-SubCell"/>
</dbReference>
<dbReference type="PROSITE" id="PS00108">
    <property type="entry name" value="PROTEIN_KINASE_ST"/>
    <property type="match status" value="1"/>
</dbReference>
<reference evidence="19 20" key="1">
    <citation type="submission" date="2019-08" db="EMBL/GenBank/DDBJ databases">
        <title>The genome of the soybean aphid Biotype 1, its phylome, world population structure and adaptation to the North American continent.</title>
        <authorList>
            <person name="Giordano R."/>
            <person name="Donthu R.K."/>
            <person name="Hernandez A.G."/>
            <person name="Wright C.L."/>
            <person name="Zimin A.V."/>
        </authorList>
    </citation>
    <scope>NUCLEOTIDE SEQUENCE [LARGE SCALE GENOMIC DNA]</scope>
    <source>
        <tissue evidence="19">Whole aphids</tissue>
    </source>
</reference>
<protein>
    <recommendedName>
        <fullName evidence="15">Serine/threonine-protein kinase PLK</fullName>
        <ecNumber evidence="15">2.7.11.21</ecNumber>
    </recommendedName>
    <alternativeName>
        <fullName evidence="15">Polo-like kinase</fullName>
    </alternativeName>
</protein>
<feature type="non-terminal residue" evidence="19">
    <location>
        <position position="1"/>
    </location>
</feature>
<evidence type="ECO:0000256" key="2">
    <source>
        <dbReference type="ARBA" id="ARBA00004300"/>
    </source>
</evidence>
<dbReference type="FunFam" id="3.30.200.20:FF:000284">
    <property type="entry name" value="Serine/threonine-protein kinase PLK"/>
    <property type="match status" value="1"/>
</dbReference>
<dbReference type="InterPro" id="IPR000959">
    <property type="entry name" value="POLO_box_dom"/>
</dbReference>
<feature type="domain" description="Protein kinase" evidence="17">
    <location>
        <begin position="445"/>
        <end position="697"/>
    </location>
</feature>
<evidence type="ECO:0000256" key="3">
    <source>
        <dbReference type="ARBA" id="ARBA00022490"/>
    </source>
</evidence>
<organism evidence="19 20">
    <name type="scientific">Aphis glycines</name>
    <name type="common">Soybean aphid</name>
    <dbReference type="NCBI Taxonomy" id="307491"/>
    <lineage>
        <taxon>Eukaryota</taxon>
        <taxon>Metazoa</taxon>
        <taxon>Ecdysozoa</taxon>
        <taxon>Arthropoda</taxon>
        <taxon>Hexapoda</taxon>
        <taxon>Insecta</taxon>
        <taxon>Pterygota</taxon>
        <taxon>Neoptera</taxon>
        <taxon>Paraneoptera</taxon>
        <taxon>Hemiptera</taxon>
        <taxon>Sternorrhyncha</taxon>
        <taxon>Aphidomorpha</taxon>
        <taxon>Aphidoidea</taxon>
        <taxon>Aphididae</taxon>
        <taxon>Aphidini</taxon>
        <taxon>Aphis</taxon>
        <taxon>Aphis</taxon>
    </lineage>
</organism>
<evidence type="ECO:0000256" key="4">
    <source>
        <dbReference type="ARBA" id="ARBA00022527"/>
    </source>
</evidence>
<dbReference type="CDD" id="cd13117">
    <property type="entry name" value="POLO_box_2"/>
    <property type="match status" value="1"/>
</dbReference>
<dbReference type="SUPFAM" id="SSF56112">
    <property type="entry name" value="Protein kinase-like (PK-like)"/>
    <property type="match status" value="1"/>
</dbReference>
<dbReference type="PANTHER" id="PTHR24345">
    <property type="entry name" value="SERINE/THREONINE-PROTEIN KINASE PLK"/>
    <property type="match status" value="1"/>
</dbReference>
<dbReference type="CDD" id="cd14099">
    <property type="entry name" value="STKc_PLK"/>
    <property type="match status" value="1"/>
</dbReference>
<dbReference type="Gene3D" id="3.30.1120.30">
    <property type="entry name" value="POLO box domain"/>
    <property type="match status" value="2"/>
</dbReference>
<dbReference type="InterPro" id="IPR036947">
    <property type="entry name" value="POLO_box_dom_sf"/>
</dbReference>
<dbReference type="FunFam" id="3.30.1120.30:FF:000001">
    <property type="entry name" value="Serine/threonine-protein kinase PLK"/>
    <property type="match status" value="1"/>
</dbReference>
<dbReference type="SUPFAM" id="SSF82615">
    <property type="entry name" value="Polo-box domain"/>
    <property type="match status" value="2"/>
</dbReference>
<dbReference type="Pfam" id="PF00659">
    <property type="entry name" value="POLO_box"/>
    <property type="match status" value="2"/>
</dbReference>
<feature type="binding site" evidence="14">
    <location>
        <position position="474"/>
    </location>
    <ligand>
        <name>ATP</name>
        <dbReference type="ChEBI" id="CHEBI:30616"/>
    </ligand>
</feature>
<dbReference type="EMBL" id="VYZN01000054">
    <property type="protein sequence ID" value="KAE9527072.1"/>
    <property type="molecule type" value="Genomic_DNA"/>
</dbReference>
<evidence type="ECO:0000256" key="14">
    <source>
        <dbReference type="PROSITE-ProRule" id="PRU10141"/>
    </source>
</evidence>